<feature type="compositionally biased region" description="Basic and acidic residues" evidence="9">
    <location>
        <begin position="8"/>
        <end position="36"/>
    </location>
</feature>
<dbReference type="GO" id="GO:0000139">
    <property type="term" value="C:Golgi membrane"/>
    <property type="evidence" value="ECO:0007669"/>
    <property type="project" value="UniProtKB-SubCell"/>
</dbReference>
<dbReference type="InterPro" id="IPR019352">
    <property type="entry name" value="SPRING1"/>
</dbReference>
<evidence type="ECO:0000256" key="9">
    <source>
        <dbReference type="SAM" id="MobiDB-lite"/>
    </source>
</evidence>
<reference evidence="11" key="2">
    <citation type="submission" date="2023-06" db="EMBL/GenBank/DDBJ databases">
        <authorList>
            <person name="Swenson N.G."/>
            <person name="Wegrzyn J.L."/>
            <person name="Mcevoy S.L."/>
        </authorList>
    </citation>
    <scope>NUCLEOTIDE SEQUENCE</scope>
    <source>
        <strain evidence="11">NS2018</strain>
        <tissue evidence="11">Leaf</tissue>
    </source>
</reference>
<comment type="caution">
    <text evidence="11">The sequence shown here is derived from an EMBL/GenBank/DDBJ whole genome shotgun (WGS) entry which is preliminary data.</text>
</comment>
<name>A0AA39TDW4_ACESA</name>
<evidence type="ECO:0000256" key="10">
    <source>
        <dbReference type="SAM" id="Phobius"/>
    </source>
</evidence>
<feature type="compositionally biased region" description="Gly residues" evidence="9">
    <location>
        <begin position="37"/>
        <end position="48"/>
    </location>
</feature>
<dbReference type="Pfam" id="PF10218">
    <property type="entry name" value="SPRING1"/>
    <property type="match status" value="1"/>
</dbReference>
<gene>
    <name evidence="11" type="ORF">LWI29_010711</name>
</gene>
<organism evidence="11 12">
    <name type="scientific">Acer saccharum</name>
    <name type="common">Sugar maple</name>
    <dbReference type="NCBI Taxonomy" id="4024"/>
    <lineage>
        <taxon>Eukaryota</taxon>
        <taxon>Viridiplantae</taxon>
        <taxon>Streptophyta</taxon>
        <taxon>Embryophyta</taxon>
        <taxon>Tracheophyta</taxon>
        <taxon>Spermatophyta</taxon>
        <taxon>Magnoliopsida</taxon>
        <taxon>eudicotyledons</taxon>
        <taxon>Gunneridae</taxon>
        <taxon>Pentapetalae</taxon>
        <taxon>rosids</taxon>
        <taxon>malvids</taxon>
        <taxon>Sapindales</taxon>
        <taxon>Sapindaceae</taxon>
        <taxon>Hippocastanoideae</taxon>
        <taxon>Acereae</taxon>
        <taxon>Acer</taxon>
    </lineage>
</organism>
<evidence type="ECO:0000256" key="8">
    <source>
        <dbReference type="ARBA" id="ARBA00023485"/>
    </source>
</evidence>
<feature type="region of interest" description="Disordered" evidence="9">
    <location>
        <begin position="1"/>
        <end position="48"/>
    </location>
</feature>
<sequence length="318" mass="34462">MENSATRQSEERRAHLEERSKCELELSESNMRRERGASGGGGGGGGGGARVISKMRMSKSPLNLSFLFVQLLLLQYSVTISAIRKDIGFQEKLFCKTTVQGRYLLSDDNGYVCDALSLDPQSQCCPGKGEKFSCHGCNHLSQCCNSYEFCVSCCVDPARTQKEQVLKVKIAKPETAGTYQSVFDFCAGRCRHNSEGVVHENAYLSDFHHCFALPSNSSGANDTLVEARLAGINVIIGRQGESCDSVCKSKGQSCVLNKLLVLNQCDIIRKYMNCKGACLASMGADQPAEVVDDAPSHMNPGACLDCAPVHSTILGNFD</sequence>
<keyword evidence="12" id="KW-1185">Reference proteome</keyword>
<evidence type="ECO:0000256" key="4">
    <source>
        <dbReference type="ARBA" id="ARBA00023034"/>
    </source>
</evidence>
<proteinExistence type="inferred from homology"/>
<evidence type="ECO:0000256" key="2">
    <source>
        <dbReference type="ARBA" id="ARBA00022692"/>
    </source>
</evidence>
<comment type="subcellular location">
    <subcellularLocation>
        <location evidence="1">Golgi apparatus membrane</location>
        <topology evidence="1">Single-pass membrane protein</topology>
    </subcellularLocation>
</comment>
<keyword evidence="6" id="KW-0325">Glycoprotein</keyword>
<evidence type="ECO:0000256" key="5">
    <source>
        <dbReference type="ARBA" id="ARBA00023136"/>
    </source>
</evidence>
<dbReference type="EMBL" id="JAUESC010000001">
    <property type="protein sequence ID" value="KAK0607174.1"/>
    <property type="molecule type" value="Genomic_DNA"/>
</dbReference>
<dbReference type="PANTHER" id="PTHR13481">
    <property type="entry name" value="SREBP REGULATING GENE PROTEIN"/>
    <property type="match status" value="1"/>
</dbReference>
<comment type="similarity">
    <text evidence="7">Belongs to the SPRING family.</text>
</comment>
<dbReference type="GO" id="GO:2000640">
    <property type="term" value="P:positive regulation of SREBP signaling pathway"/>
    <property type="evidence" value="ECO:0007669"/>
    <property type="project" value="InterPro"/>
</dbReference>
<keyword evidence="5 10" id="KW-0472">Membrane</keyword>
<keyword evidence="3 10" id="KW-1133">Transmembrane helix</keyword>
<dbReference type="PANTHER" id="PTHR13481:SF0">
    <property type="entry name" value="SREBP REGULATING GENE PROTEIN"/>
    <property type="match status" value="1"/>
</dbReference>
<evidence type="ECO:0000313" key="11">
    <source>
        <dbReference type="EMBL" id="KAK0607174.1"/>
    </source>
</evidence>
<reference evidence="11" key="1">
    <citation type="journal article" date="2022" name="Plant J.">
        <title>Strategies of tolerance reflected in two North American maple genomes.</title>
        <authorList>
            <person name="McEvoy S.L."/>
            <person name="Sezen U.U."/>
            <person name="Trouern-Trend A."/>
            <person name="McMahon S.M."/>
            <person name="Schaberg P.G."/>
            <person name="Yang J."/>
            <person name="Wegrzyn J.L."/>
            <person name="Swenson N.G."/>
        </authorList>
    </citation>
    <scope>NUCLEOTIDE SEQUENCE</scope>
    <source>
        <strain evidence="11">NS2018</strain>
    </source>
</reference>
<evidence type="ECO:0000256" key="7">
    <source>
        <dbReference type="ARBA" id="ARBA00023461"/>
    </source>
</evidence>
<feature type="transmembrane region" description="Helical" evidence="10">
    <location>
        <begin position="62"/>
        <end position="83"/>
    </location>
</feature>
<keyword evidence="4" id="KW-0333">Golgi apparatus</keyword>
<evidence type="ECO:0000256" key="3">
    <source>
        <dbReference type="ARBA" id="ARBA00022989"/>
    </source>
</evidence>
<evidence type="ECO:0000313" key="12">
    <source>
        <dbReference type="Proteomes" id="UP001168877"/>
    </source>
</evidence>
<dbReference type="AlphaFoldDB" id="A0AA39TDW4"/>
<keyword evidence="2 10" id="KW-0812">Transmembrane</keyword>
<evidence type="ECO:0000256" key="1">
    <source>
        <dbReference type="ARBA" id="ARBA00004194"/>
    </source>
</evidence>
<evidence type="ECO:0000256" key="6">
    <source>
        <dbReference type="ARBA" id="ARBA00023180"/>
    </source>
</evidence>
<accession>A0AA39TDW4</accession>
<protein>
    <recommendedName>
        <fullName evidence="8">SREBP regulating gene protein</fullName>
    </recommendedName>
</protein>
<dbReference type="Proteomes" id="UP001168877">
    <property type="component" value="Unassembled WGS sequence"/>
</dbReference>